<dbReference type="Gene3D" id="3.40.710.10">
    <property type="entry name" value="DD-peptidase/beta-lactamase superfamily"/>
    <property type="match status" value="1"/>
</dbReference>
<evidence type="ECO:0000313" key="7">
    <source>
        <dbReference type="Proteomes" id="UP000217881"/>
    </source>
</evidence>
<evidence type="ECO:0000256" key="3">
    <source>
        <dbReference type="SAM" id="Phobius"/>
    </source>
</evidence>
<feature type="region of interest" description="Disordered" evidence="2">
    <location>
        <begin position="1"/>
        <end position="70"/>
    </location>
</feature>
<dbReference type="PANTHER" id="PTHR22935">
    <property type="entry name" value="PENICILLIN-BINDING PROTEIN"/>
    <property type="match status" value="1"/>
</dbReference>
<feature type="domain" description="Beta-lactamase-related" evidence="4">
    <location>
        <begin position="122"/>
        <end position="408"/>
    </location>
</feature>
<dbReference type="GO" id="GO:0016787">
    <property type="term" value="F:hydrolase activity"/>
    <property type="evidence" value="ECO:0007669"/>
    <property type="project" value="UniProtKB-KW"/>
</dbReference>
<dbReference type="Proteomes" id="UP000217881">
    <property type="component" value="Unassembled WGS sequence"/>
</dbReference>
<sequence>MPWPGQAGSRTRAEATGAYPVRRSFPSSPSSSSALTDTQTRTDTHSGAPMNTASTNSNNPHPRSTSEEPRAQRTWIAVLAAAIAGVLLLLITPFPRGFQGETTGDAALVSQVENALDSGHWHHVAAAKIDGDDVPWGGVGADETSEFEIGSITKTITAALYAVAIERGEIDEETNLGEVWPELDGEVAEVTLASIATQRSGLPAQEPARSFGDGLATFLSSYIHTDPYRGTATDLVDSLKDVDVGEQEPEYSNFAFGILGQALATVTDSSYGELVRNRITEPLGMTDTYVPGSAEGLSHGYTASGLPAAPWTLGGTAPSGAIRSTAHDMSIWLRATMDGSAPGATSIQPREDYNESDRIGWAWLTTKDRSPNLTWHNGGTGGYRSFLGFDPKTSQGIIVLAESAISVDDAADVISTSEASVATRHSAQVHGDQAGAHS</sequence>
<dbReference type="AlphaFoldDB" id="A0A2A3ZSH4"/>
<dbReference type="SUPFAM" id="SSF56601">
    <property type="entry name" value="beta-lactamase/transpeptidase-like"/>
    <property type="match status" value="1"/>
</dbReference>
<reference evidence="6 7" key="1">
    <citation type="journal article" date="2017" name="Elife">
        <title>Extensive horizontal gene transfer in cheese-associated bacteria.</title>
        <authorList>
            <person name="Bonham K.S."/>
            <person name="Wolfe B.E."/>
            <person name="Dutton R.J."/>
        </authorList>
    </citation>
    <scope>NUCLEOTIDE SEQUENCE [LARGE SCALE GENOMIC DNA]</scope>
    <source>
        <strain evidence="6 7">738_8</strain>
    </source>
</reference>
<evidence type="ECO:0000259" key="4">
    <source>
        <dbReference type="Pfam" id="PF00144"/>
    </source>
</evidence>
<evidence type="ECO:0000313" key="8">
    <source>
        <dbReference type="Proteomes" id="UP000283000"/>
    </source>
</evidence>
<dbReference type="PANTHER" id="PTHR22935:SF95">
    <property type="entry name" value="BETA-LACTAMASE-LIKE 1-RELATED"/>
    <property type="match status" value="1"/>
</dbReference>
<keyword evidence="3" id="KW-0472">Membrane</keyword>
<protein>
    <submittedName>
        <fullName evidence="5">Serine hydrolase</fullName>
    </submittedName>
</protein>
<dbReference type="InterPro" id="IPR051478">
    <property type="entry name" value="Beta-lactamase-like_AB/R"/>
</dbReference>
<feature type="compositionally biased region" description="Polar residues" evidence="2">
    <location>
        <begin position="49"/>
        <end position="63"/>
    </location>
</feature>
<accession>A0A2A3ZSH4</accession>
<gene>
    <name evidence="6" type="ORF">CIK59_06840</name>
    <name evidence="5" type="ORF">CXR23_19585</name>
</gene>
<name>A0A2A3ZSH4_BREAU</name>
<dbReference type="InterPro" id="IPR001466">
    <property type="entry name" value="Beta-lactam-related"/>
</dbReference>
<feature type="compositionally biased region" description="Low complexity" evidence="2">
    <location>
        <begin position="24"/>
        <end position="33"/>
    </location>
</feature>
<keyword evidence="3" id="KW-1133">Transmembrane helix</keyword>
<evidence type="ECO:0000256" key="2">
    <source>
        <dbReference type="SAM" id="MobiDB-lite"/>
    </source>
</evidence>
<keyword evidence="3" id="KW-0812">Transmembrane</keyword>
<organism evidence="6 7">
    <name type="scientific">Brevibacterium aurantiacum</name>
    <dbReference type="NCBI Taxonomy" id="273384"/>
    <lineage>
        <taxon>Bacteria</taxon>
        <taxon>Bacillati</taxon>
        <taxon>Actinomycetota</taxon>
        <taxon>Actinomycetes</taxon>
        <taxon>Micrococcales</taxon>
        <taxon>Brevibacteriaceae</taxon>
        <taxon>Brevibacterium</taxon>
    </lineage>
</organism>
<keyword evidence="5" id="KW-0378">Hydrolase</keyword>
<evidence type="ECO:0000313" key="5">
    <source>
        <dbReference type="EMBL" id="AZT95079.1"/>
    </source>
</evidence>
<dbReference type="Pfam" id="PF00144">
    <property type="entry name" value="Beta-lactamase"/>
    <property type="match status" value="1"/>
</dbReference>
<dbReference type="Proteomes" id="UP000283000">
    <property type="component" value="Chromosome"/>
</dbReference>
<dbReference type="EMBL" id="NRHA01000009">
    <property type="protein sequence ID" value="PCC54441.1"/>
    <property type="molecule type" value="Genomic_DNA"/>
</dbReference>
<evidence type="ECO:0000256" key="1">
    <source>
        <dbReference type="ARBA" id="ARBA00038473"/>
    </source>
</evidence>
<proteinExistence type="inferred from homology"/>
<dbReference type="InterPro" id="IPR012338">
    <property type="entry name" value="Beta-lactam/transpept-like"/>
</dbReference>
<evidence type="ECO:0000313" key="6">
    <source>
        <dbReference type="EMBL" id="PCC54441.1"/>
    </source>
</evidence>
<reference evidence="5 8" key="2">
    <citation type="submission" date="2017-12" db="EMBL/GenBank/DDBJ databases">
        <authorList>
            <person name="Levesque S."/>
        </authorList>
    </citation>
    <scope>NUCLEOTIDE SEQUENCE [LARGE SCALE GENOMIC DNA]</scope>
    <source>
        <strain evidence="5 8">SMQ-1417</strain>
    </source>
</reference>
<feature type="transmembrane region" description="Helical" evidence="3">
    <location>
        <begin position="74"/>
        <end position="94"/>
    </location>
</feature>
<reference evidence="5 8" key="3">
    <citation type="submission" date="2019-01" db="EMBL/GenBank/DDBJ databases">
        <title>Comparative genomic analysis of Brevibacterium aurantiacum sheds light on its evolution and its adaptation to smear-ripened cheeses.</title>
        <authorList>
            <person name="Moineau S."/>
        </authorList>
    </citation>
    <scope>NUCLEOTIDE SEQUENCE [LARGE SCALE GENOMIC DNA]</scope>
    <source>
        <strain evidence="5 8">SMQ-1417</strain>
    </source>
</reference>
<comment type="similarity">
    <text evidence="1">Belongs to the beta-lactamase family.</text>
</comment>
<dbReference type="EMBL" id="CP025330">
    <property type="protein sequence ID" value="AZT95079.1"/>
    <property type="molecule type" value="Genomic_DNA"/>
</dbReference>